<dbReference type="AlphaFoldDB" id="A0A1I0DPN3"/>
<evidence type="ECO:0000313" key="3">
    <source>
        <dbReference type="Proteomes" id="UP000183339"/>
    </source>
</evidence>
<evidence type="ECO:0000313" key="2">
    <source>
        <dbReference type="EMBL" id="SET34203.1"/>
    </source>
</evidence>
<proteinExistence type="predicted"/>
<reference evidence="2 3" key="1">
    <citation type="submission" date="2016-10" db="EMBL/GenBank/DDBJ databases">
        <authorList>
            <person name="de Groot N.N."/>
        </authorList>
    </citation>
    <scope>NUCLEOTIDE SEQUENCE [LARGE SCALE GENOMIC DNA]</scope>
    <source>
        <strain evidence="2 3">Nl7</strain>
    </source>
</reference>
<protein>
    <submittedName>
        <fullName evidence="2">Cytochrome P460</fullName>
    </submittedName>
</protein>
<dbReference type="Gene3D" id="3.50.70.20">
    <property type="entry name" value="Cytochrome P460"/>
    <property type="match status" value="1"/>
</dbReference>
<dbReference type="RefSeq" id="WP_256377025.1">
    <property type="nucleotide sequence ID" value="NZ_FOHI01000005.1"/>
</dbReference>
<dbReference type="EMBL" id="FOHI01000005">
    <property type="protein sequence ID" value="SET34203.1"/>
    <property type="molecule type" value="Genomic_DNA"/>
</dbReference>
<organism evidence="2 3">
    <name type="scientific">Nitrosospira multiformis</name>
    <dbReference type="NCBI Taxonomy" id="1231"/>
    <lineage>
        <taxon>Bacteria</taxon>
        <taxon>Pseudomonadati</taxon>
        <taxon>Pseudomonadota</taxon>
        <taxon>Betaproteobacteria</taxon>
        <taxon>Nitrosomonadales</taxon>
        <taxon>Nitrosomonadaceae</taxon>
        <taxon>Nitrosospira</taxon>
    </lineage>
</organism>
<accession>A0A1I0DPN3</accession>
<dbReference type="InterPro" id="IPR038142">
    <property type="entry name" value="Cytochrome_P460_sp"/>
</dbReference>
<dbReference type="Pfam" id="PF16694">
    <property type="entry name" value="Cytochrome_P460"/>
    <property type="match status" value="1"/>
</dbReference>
<dbReference type="Proteomes" id="UP000183339">
    <property type="component" value="Unassembled WGS sequence"/>
</dbReference>
<dbReference type="InterPro" id="IPR032033">
    <property type="entry name" value="Cytochrome_P460"/>
</dbReference>
<sequence>MKRSIGNATRYTYLFRNKSVAVLLTAVLFTMALLPHAGTAMADKANFSLYVDKSGNITLPDDFQLSMIHLGSWFVPEGEASGFHNVYTEPETARAYLKTGKFPDGATLVKELRSSAASNYTTGKNVSHATSDVKQWFVMIKDTKGRFANNPVWGDGWGWALIKTDSSSRSVTADYRTECLPCHMPAKNTDWIYVEGYPMLSKPDR</sequence>
<gene>
    <name evidence="2" type="ORF">SAMN05216412_10588</name>
</gene>
<evidence type="ECO:0000259" key="1">
    <source>
        <dbReference type="Pfam" id="PF16694"/>
    </source>
</evidence>
<feature type="domain" description="Cytochrome P460" evidence="1">
    <location>
        <begin position="79"/>
        <end position="193"/>
    </location>
</feature>
<dbReference type="CDD" id="cd20750">
    <property type="entry name" value="cyt_c_I"/>
    <property type="match status" value="1"/>
</dbReference>
<name>A0A1I0DPN3_9PROT</name>